<dbReference type="OrthoDB" id="2157530at2759"/>
<gene>
    <name evidence="1" type="ORF">BDV96DRAFT_655564</name>
</gene>
<dbReference type="Proteomes" id="UP000799770">
    <property type="component" value="Unassembled WGS sequence"/>
</dbReference>
<organism evidence="1 2">
    <name type="scientific">Lophiotrema nucula</name>
    <dbReference type="NCBI Taxonomy" id="690887"/>
    <lineage>
        <taxon>Eukaryota</taxon>
        <taxon>Fungi</taxon>
        <taxon>Dikarya</taxon>
        <taxon>Ascomycota</taxon>
        <taxon>Pezizomycotina</taxon>
        <taxon>Dothideomycetes</taxon>
        <taxon>Pleosporomycetidae</taxon>
        <taxon>Pleosporales</taxon>
        <taxon>Lophiotremataceae</taxon>
        <taxon>Lophiotrema</taxon>
    </lineage>
</organism>
<evidence type="ECO:0000313" key="1">
    <source>
        <dbReference type="EMBL" id="KAF2105484.1"/>
    </source>
</evidence>
<sequence>MAFMEQLETKADAFGFSGEFDRPRWITGFPCVKLSNTEAQTLMRYAAKAHVDYLLSRSWFNRVWVVQVILAAEIIVSCGRASMGWTKFARAVEVLRGAYRNIAVVEE</sequence>
<accession>A0A6A5YFJ7</accession>
<protein>
    <recommendedName>
        <fullName evidence="3">Heterokaryon incompatibility domain-containing protein</fullName>
    </recommendedName>
</protein>
<proteinExistence type="predicted"/>
<name>A0A6A5YFJ7_9PLEO</name>
<dbReference type="AlphaFoldDB" id="A0A6A5YFJ7"/>
<dbReference type="EMBL" id="ML977379">
    <property type="protein sequence ID" value="KAF2105484.1"/>
    <property type="molecule type" value="Genomic_DNA"/>
</dbReference>
<evidence type="ECO:0000313" key="2">
    <source>
        <dbReference type="Proteomes" id="UP000799770"/>
    </source>
</evidence>
<keyword evidence="2" id="KW-1185">Reference proteome</keyword>
<reference evidence="1" key="1">
    <citation type="journal article" date="2020" name="Stud. Mycol.">
        <title>101 Dothideomycetes genomes: a test case for predicting lifestyles and emergence of pathogens.</title>
        <authorList>
            <person name="Haridas S."/>
            <person name="Albert R."/>
            <person name="Binder M."/>
            <person name="Bloem J."/>
            <person name="Labutti K."/>
            <person name="Salamov A."/>
            <person name="Andreopoulos B."/>
            <person name="Baker S."/>
            <person name="Barry K."/>
            <person name="Bills G."/>
            <person name="Bluhm B."/>
            <person name="Cannon C."/>
            <person name="Castanera R."/>
            <person name="Culley D."/>
            <person name="Daum C."/>
            <person name="Ezra D."/>
            <person name="Gonzalez J."/>
            <person name="Henrissat B."/>
            <person name="Kuo A."/>
            <person name="Liang C."/>
            <person name="Lipzen A."/>
            <person name="Lutzoni F."/>
            <person name="Magnuson J."/>
            <person name="Mondo S."/>
            <person name="Nolan M."/>
            <person name="Ohm R."/>
            <person name="Pangilinan J."/>
            <person name="Park H.-J."/>
            <person name="Ramirez L."/>
            <person name="Alfaro M."/>
            <person name="Sun H."/>
            <person name="Tritt A."/>
            <person name="Yoshinaga Y."/>
            <person name="Zwiers L.-H."/>
            <person name="Turgeon B."/>
            <person name="Goodwin S."/>
            <person name="Spatafora J."/>
            <person name="Crous P."/>
            <person name="Grigoriev I."/>
        </authorList>
    </citation>
    <scope>NUCLEOTIDE SEQUENCE</scope>
    <source>
        <strain evidence="1">CBS 627.86</strain>
    </source>
</reference>
<evidence type="ECO:0008006" key="3">
    <source>
        <dbReference type="Google" id="ProtNLM"/>
    </source>
</evidence>